<accession>A0A8C4RJI0</accession>
<dbReference type="InterPro" id="IPR013087">
    <property type="entry name" value="Znf_C2H2_type"/>
</dbReference>
<sequence>MGEKHRTIHTGEKPYCCSVCDKRFSQKGSLHNHRKIHTGEKLFCCSECGKQFSQKTHLQKSHVSLLGARY</sequence>
<gene>
    <name evidence="13" type="primary">LOC114668967</name>
</gene>
<comment type="subcellular location">
    <subcellularLocation>
        <location evidence="1">Nucleus</location>
    </subcellularLocation>
</comment>
<keyword evidence="7" id="KW-0805">Transcription regulation</keyword>
<dbReference type="Proteomes" id="UP000694620">
    <property type="component" value="Chromosome 1"/>
</dbReference>
<dbReference type="GO" id="GO:0005634">
    <property type="term" value="C:nucleus"/>
    <property type="evidence" value="ECO:0007669"/>
    <property type="project" value="UniProtKB-SubCell"/>
</dbReference>
<dbReference type="SMART" id="SM00355">
    <property type="entry name" value="ZnF_C2H2"/>
    <property type="match status" value="2"/>
</dbReference>
<dbReference type="PANTHER" id="PTHR24394">
    <property type="entry name" value="ZINC FINGER PROTEIN"/>
    <property type="match status" value="1"/>
</dbReference>
<dbReference type="SUPFAM" id="SSF57667">
    <property type="entry name" value="beta-beta-alpha zinc fingers"/>
    <property type="match status" value="1"/>
</dbReference>
<evidence type="ECO:0000256" key="7">
    <source>
        <dbReference type="ARBA" id="ARBA00023015"/>
    </source>
</evidence>
<keyword evidence="4" id="KW-0677">Repeat</keyword>
<dbReference type="PROSITE" id="PS00028">
    <property type="entry name" value="ZINC_FINGER_C2H2_1"/>
    <property type="match status" value="1"/>
</dbReference>
<keyword evidence="14" id="KW-1185">Reference proteome</keyword>
<dbReference type="GeneTree" id="ENSGT01150000286952"/>
<name>A0A8C4RJI0_ERPCA</name>
<keyword evidence="3" id="KW-0479">Metal-binding</keyword>
<dbReference type="PANTHER" id="PTHR24394:SF48">
    <property type="entry name" value="ZINC FINGER PROTEIN 771"/>
    <property type="match status" value="1"/>
</dbReference>
<dbReference type="FunFam" id="3.30.160.60:FF:000176">
    <property type="entry name" value="zinc finger protein 70"/>
    <property type="match status" value="1"/>
</dbReference>
<feature type="domain" description="C2H2-type" evidence="12">
    <location>
        <begin position="43"/>
        <end position="70"/>
    </location>
</feature>
<evidence type="ECO:0000256" key="6">
    <source>
        <dbReference type="ARBA" id="ARBA00022833"/>
    </source>
</evidence>
<dbReference type="Gene3D" id="3.30.160.60">
    <property type="entry name" value="Classic Zinc Finger"/>
    <property type="match status" value="2"/>
</dbReference>
<reference evidence="13" key="2">
    <citation type="submission" date="2025-08" db="UniProtKB">
        <authorList>
            <consortium name="Ensembl"/>
        </authorList>
    </citation>
    <scope>IDENTIFICATION</scope>
</reference>
<dbReference type="FunFam" id="3.30.160.60:FF:001954">
    <property type="entry name" value="Zinc finger protein 787"/>
    <property type="match status" value="1"/>
</dbReference>
<organism evidence="13 14">
    <name type="scientific">Erpetoichthys calabaricus</name>
    <name type="common">Rope fish</name>
    <name type="synonym">Calamoichthys calabaricus</name>
    <dbReference type="NCBI Taxonomy" id="27687"/>
    <lineage>
        <taxon>Eukaryota</taxon>
        <taxon>Metazoa</taxon>
        <taxon>Chordata</taxon>
        <taxon>Craniata</taxon>
        <taxon>Vertebrata</taxon>
        <taxon>Euteleostomi</taxon>
        <taxon>Actinopterygii</taxon>
        <taxon>Polypteriformes</taxon>
        <taxon>Polypteridae</taxon>
        <taxon>Erpetoichthys</taxon>
    </lineage>
</organism>
<comment type="similarity">
    <text evidence="2">Belongs to the krueppel C2H2-type zinc-finger protein family.</text>
</comment>
<protein>
    <submittedName>
        <fullName evidence="13">Zinc finger protein 660-like</fullName>
    </submittedName>
</protein>
<dbReference type="Ensembl" id="ENSECRT00000003517.1">
    <property type="protein sequence ID" value="ENSECRP00000003458.1"/>
    <property type="gene ID" value="ENSECRG00000002336.1"/>
</dbReference>
<dbReference type="Pfam" id="PF13894">
    <property type="entry name" value="zf-C2H2_4"/>
    <property type="match status" value="1"/>
</dbReference>
<evidence type="ECO:0000256" key="4">
    <source>
        <dbReference type="ARBA" id="ARBA00022737"/>
    </source>
</evidence>
<dbReference type="GO" id="GO:0008270">
    <property type="term" value="F:zinc ion binding"/>
    <property type="evidence" value="ECO:0007669"/>
    <property type="project" value="UniProtKB-KW"/>
</dbReference>
<evidence type="ECO:0000313" key="14">
    <source>
        <dbReference type="Proteomes" id="UP000694620"/>
    </source>
</evidence>
<dbReference type="GO" id="GO:0000981">
    <property type="term" value="F:DNA-binding transcription factor activity, RNA polymerase II-specific"/>
    <property type="evidence" value="ECO:0007669"/>
    <property type="project" value="TreeGrafter"/>
</dbReference>
<keyword evidence="6" id="KW-0862">Zinc</keyword>
<keyword evidence="5 11" id="KW-0863">Zinc-finger</keyword>
<keyword evidence="9" id="KW-0804">Transcription</keyword>
<dbReference type="InterPro" id="IPR036236">
    <property type="entry name" value="Znf_C2H2_sf"/>
</dbReference>
<keyword evidence="10" id="KW-0539">Nucleus</keyword>
<evidence type="ECO:0000256" key="3">
    <source>
        <dbReference type="ARBA" id="ARBA00022723"/>
    </source>
</evidence>
<dbReference type="PROSITE" id="PS50157">
    <property type="entry name" value="ZINC_FINGER_C2H2_2"/>
    <property type="match status" value="2"/>
</dbReference>
<evidence type="ECO:0000256" key="11">
    <source>
        <dbReference type="PROSITE-ProRule" id="PRU00042"/>
    </source>
</evidence>
<evidence type="ECO:0000256" key="1">
    <source>
        <dbReference type="ARBA" id="ARBA00004123"/>
    </source>
</evidence>
<evidence type="ECO:0000256" key="9">
    <source>
        <dbReference type="ARBA" id="ARBA00023163"/>
    </source>
</evidence>
<evidence type="ECO:0000256" key="2">
    <source>
        <dbReference type="ARBA" id="ARBA00006991"/>
    </source>
</evidence>
<evidence type="ECO:0000259" key="12">
    <source>
        <dbReference type="PROSITE" id="PS50157"/>
    </source>
</evidence>
<feature type="domain" description="C2H2-type" evidence="12">
    <location>
        <begin position="15"/>
        <end position="42"/>
    </location>
</feature>
<evidence type="ECO:0000313" key="13">
    <source>
        <dbReference type="Ensembl" id="ENSECRP00000003458.1"/>
    </source>
</evidence>
<evidence type="ECO:0000256" key="5">
    <source>
        <dbReference type="ARBA" id="ARBA00022771"/>
    </source>
</evidence>
<reference evidence="13" key="3">
    <citation type="submission" date="2025-09" db="UniProtKB">
        <authorList>
            <consortium name="Ensembl"/>
        </authorList>
    </citation>
    <scope>IDENTIFICATION</scope>
</reference>
<keyword evidence="8" id="KW-0238">DNA-binding</keyword>
<evidence type="ECO:0000256" key="8">
    <source>
        <dbReference type="ARBA" id="ARBA00023125"/>
    </source>
</evidence>
<dbReference type="GO" id="GO:0003677">
    <property type="term" value="F:DNA binding"/>
    <property type="evidence" value="ECO:0007669"/>
    <property type="project" value="UniProtKB-KW"/>
</dbReference>
<evidence type="ECO:0000256" key="10">
    <source>
        <dbReference type="ARBA" id="ARBA00023242"/>
    </source>
</evidence>
<dbReference type="AlphaFoldDB" id="A0A8C4RJI0"/>
<proteinExistence type="inferred from homology"/>
<reference evidence="13" key="1">
    <citation type="submission" date="2021-06" db="EMBL/GenBank/DDBJ databases">
        <authorList>
            <consortium name="Wellcome Sanger Institute Data Sharing"/>
        </authorList>
    </citation>
    <scope>NUCLEOTIDE SEQUENCE [LARGE SCALE GENOMIC DNA]</scope>
</reference>